<dbReference type="Pfam" id="PF09995">
    <property type="entry name" value="MPAB_Lcp_cat"/>
    <property type="match status" value="1"/>
</dbReference>
<dbReference type="Proteomes" id="UP000307087">
    <property type="component" value="Unassembled WGS sequence"/>
</dbReference>
<feature type="domain" description="ER-bound oxygenase mpaB/mpaB'/Rubber oxygenase catalytic" evidence="1">
    <location>
        <begin position="167"/>
        <end position="373"/>
    </location>
</feature>
<dbReference type="EMBL" id="STGW01000002">
    <property type="protein sequence ID" value="THV17964.1"/>
    <property type="molecule type" value="Genomic_DNA"/>
</dbReference>
<proteinExistence type="predicted"/>
<organism evidence="2 3">
    <name type="scientific">Nocardioides caeni</name>
    <dbReference type="NCBI Taxonomy" id="574700"/>
    <lineage>
        <taxon>Bacteria</taxon>
        <taxon>Bacillati</taxon>
        <taxon>Actinomycetota</taxon>
        <taxon>Actinomycetes</taxon>
        <taxon>Propionibacteriales</taxon>
        <taxon>Nocardioidaceae</taxon>
        <taxon>Nocardioides</taxon>
    </lineage>
</organism>
<dbReference type="RefSeq" id="WP_136561899.1">
    <property type="nucleotide sequence ID" value="NZ_BAABLS010000001.1"/>
</dbReference>
<name>A0A4S8NR95_9ACTN</name>
<comment type="caution">
    <text evidence="2">The sequence shown here is derived from an EMBL/GenBank/DDBJ whole genome shotgun (WGS) entry which is preliminary data.</text>
</comment>
<gene>
    <name evidence="2" type="ORF">E9934_05820</name>
</gene>
<dbReference type="AlphaFoldDB" id="A0A4S8NR95"/>
<keyword evidence="3" id="KW-1185">Reference proteome</keyword>
<dbReference type="GO" id="GO:0016491">
    <property type="term" value="F:oxidoreductase activity"/>
    <property type="evidence" value="ECO:0007669"/>
    <property type="project" value="InterPro"/>
</dbReference>
<dbReference type="PANTHER" id="PTHR37539">
    <property type="entry name" value="SECRETED PROTEIN-RELATED"/>
    <property type="match status" value="1"/>
</dbReference>
<dbReference type="PANTHER" id="PTHR37539:SF1">
    <property type="entry name" value="ER-BOUND OXYGENASE MPAB_MPAB'_RUBBER OXYGENASE CATALYTIC DOMAIN-CONTAINING PROTEIN"/>
    <property type="match status" value="1"/>
</dbReference>
<dbReference type="InterPro" id="IPR018713">
    <property type="entry name" value="MPAB/Lcp_cat_dom"/>
</dbReference>
<reference evidence="2 3" key="1">
    <citation type="journal article" date="2009" name="Int. J. Syst. Evol. Microbiol.">
        <title>Nocardioides caeni sp. nov., isolated from wastewater.</title>
        <authorList>
            <person name="Yoon J.H."/>
            <person name="Kang S.J."/>
            <person name="Park S."/>
            <person name="Kim W."/>
            <person name="Oh T.K."/>
        </authorList>
    </citation>
    <scope>NUCLEOTIDE SEQUENCE [LARGE SCALE GENOMIC DNA]</scope>
    <source>
        <strain evidence="2 3">DSM 23134</strain>
    </source>
</reference>
<accession>A0A4S8NR95</accession>
<dbReference type="InterPro" id="IPR037473">
    <property type="entry name" value="Lcp-like"/>
</dbReference>
<sequence>MTTTAPVGPDARAPHAFPTRFRAAEERSRRLGRPLKAFGRIKEVDDALMQRIGRAMLERDELGAALAAAMRRKAGEPGRVTMAQFRAALEGGLCAVPEAPEALTAFFAGVEAEPDWLDRDLLERGARIFATYGQNAQDVLLQLSLVGGYRFGGPTDLLVATGGLTGGQTLRRLGETQKWGASLTRVGGLDRPADGRPGGEAWRLTVHVRAMHALVNASFEGQWDTARWGLPINQADQASTLGLFDGVLLLGARALGVPVSKSDSRAVMHLWRYVGWLMGVDEDFLVDDEWERHRIDYHVLLAQDAISEAGPALAQAVVDAQAERHYPGWPRPLQPLRARWERERLLSMLTLFLGIESMRELGLPLRPPWAHTYIVGLNTVRYRVLGRLPGGRGRLEQWGHRRAQWLLDSYFKGDKEDVGQLRA</sequence>
<evidence type="ECO:0000313" key="3">
    <source>
        <dbReference type="Proteomes" id="UP000307087"/>
    </source>
</evidence>
<evidence type="ECO:0000313" key="2">
    <source>
        <dbReference type="EMBL" id="THV17964.1"/>
    </source>
</evidence>
<evidence type="ECO:0000259" key="1">
    <source>
        <dbReference type="Pfam" id="PF09995"/>
    </source>
</evidence>
<dbReference type="OrthoDB" id="7614910at2"/>
<protein>
    <submittedName>
        <fullName evidence="2">DUF2236 domain-containing protein</fullName>
    </submittedName>
</protein>